<dbReference type="CDD" id="cd00293">
    <property type="entry name" value="USP-like"/>
    <property type="match status" value="1"/>
</dbReference>
<name>A0A8J3TFV6_9ACTN</name>
<organism evidence="3 4">
    <name type="scientific">Planosporangium mesophilum</name>
    <dbReference type="NCBI Taxonomy" id="689768"/>
    <lineage>
        <taxon>Bacteria</taxon>
        <taxon>Bacillati</taxon>
        <taxon>Actinomycetota</taxon>
        <taxon>Actinomycetes</taxon>
        <taxon>Micromonosporales</taxon>
        <taxon>Micromonosporaceae</taxon>
        <taxon>Planosporangium</taxon>
    </lineage>
</organism>
<accession>A0A8J3TFV6</accession>
<evidence type="ECO:0000313" key="4">
    <source>
        <dbReference type="Proteomes" id="UP000599074"/>
    </source>
</evidence>
<gene>
    <name evidence="3" type="ORF">Pme01_52900</name>
</gene>
<protein>
    <submittedName>
        <fullName evidence="3">Universal stress protein</fullName>
    </submittedName>
</protein>
<dbReference type="Pfam" id="PF00582">
    <property type="entry name" value="Usp"/>
    <property type="match status" value="1"/>
</dbReference>
<dbReference type="Proteomes" id="UP000599074">
    <property type="component" value="Unassembled WGS sequence"/>
</dbReference>
<dbReference type="AlphaFoldDB" id="A0A8J3TFV6"/>
<proteinExistence type="inferred from homology"/>
<dbReference type="Gene3D" id="3.40.50.620">
    <property type="entry name" value="HUPs"/>
    <property type="match status" value="1"/>
</dbReference>
<dbReference type="SUPFAM" id="SSF52402">
    <property type="entry name" value="Adenine nucleotide alpha hydrolases-like"/>
    <property type="match status" value="1"/>
</dbReference>
<evidence type="ECO:0000256" key="1">
    <source>
        <dbReference type="ARBA" id="ARBA00008791"/>
    </source>
</evidence>
<dbReference type="PANTHER" id="PTHR46553:SF3">
    <property type="entry name" value="ADENINE NUCLEOTIDE ALPHA HYDROLASES-LIKE SUPERFAMILY PROTEIN"/>
    <property type="match status" value="1"/>
</dbReference>
<comment type="similarity">
    <text evidence="1">Belongs to the universal stress protein A family.</text>
</comment>
<dbReference type="InterPro" id="IPR006015">
    <property type="entry name" value="Universal_stress_UspA"/>
</dbReference>
<dbReference type="InterPro" id="IPR006016">
    <property type="entry name" value="UspA"/>
</dbReference>
<keyword evidence="4" id="KW-1185">Reference proteome</keyword>
<dbReference type="EMBL" id="BOON01000056">
    <property type="protein sequence ID" value="GII25693.1"/>
    <property type="molecule type" value="Genomic_DNA"/>
</dbReference>
<dbReference type="PRINTS" id="PR01438">
    <property type="entry name" value="UNVRSLSTRESS"/>
</dbReference>
<comment type="caution">
    <text evidence="3">The sequence shown here is derived from an EMBL/GenBank/DDBJ whole genome shotgun (WGS) entry which is preliminary data.</text>
</comment>
<evidence type="ECO:0000259" key="2">
    <source>
        <dbReference type="Pfam" id="PF00582"/>
    </source>
</evidence>
<sequence length="173" mass="17923">MVERGTAERGMVERGMVERGTADSGNDHRIVVGVDGSEPSKHALRWAVRQAELTGAWVDVINAWEVPPLAGVAPILEIGAESTALARAGEQTLAESVAEVAGGLPPAPIRTRVVHGPPAVALLQAAEGADLLVLGCRGHGGFIGALLGSVSQYCVQHADCPVVVTRGTHCTDR</sequence>
<evidence type="ECO:0000313" key="3">
    <source>
        <dbReference type="EMBL" id="GII25693.1"/>
    </source>
</evidence>
<dbReference type="InterPro" id="IPR014729">
    <property type="entry name" value="Rossmann-like_a/b/a_fold"/>
</dbReference>
<reference evidence="3" key="1">
    <citation type="submission" date="2021-01" db="EMBL/GenBank/DDBJ databases">
        <title>Whole genome shotgun sequence of Planosporangium mesophilum NBRC 109066.</title>
        <authorList>
            <person name="Komaki H."/>
            <person name="Tamura T."/>
        </authorList>
    </citation>
    <scope>NUCLEOTIDE SEQUENCE</scope>
    <source>
        <strain evidence="3">NBRC 109066</strain>
    </source>
</reference>
<dbReference type="PANTHER" id="PTHR46553">
    <property type="entry name" value="ADENINE NUCLEOTIDE ALPHA HYDROLASES-LIKE SUPERFAMILY PROTEIN"/>
    <property type="match status" value="1"/>
</dbReference>
<feature type="domain" description="UspA" evidence="2">
    <location>
        <begin position="28"/>
        <end position="166"/>
    </location>
</feature>